<dbReference type="InterPro" id="IPR052894">
    <property type="entry name" value="AsmA-related"/>
</dbReference>
<dbReference type="GO" id="GO:0090313">
    <property type="term" value="P:regulation of protein targeting to membrane"/>
    <property type="evidence" value="ECO:0007669"/>
    <property type="project" value="TreeGrafter"/>
</dbReference>
<dbReference type="PANTHER" id="PTHR30441:SF9">
    <property type="entry name" value="ASMA FAMILY PROTEIN YHJG"/>
    <property type="match status" value="1"/>
</dbReference>
<organism evidence="2 3">
    <name type="scientific">Rugamonas apoptosis</name>
    <dbReference type="NCBI Taxonomy" id="2758570"/>
    <lineage>
        <taxon>Bacteria</taxon>
        <taxon>Pseudomonadati</taxon>
        <taxon>Pseudomonadota</taxon>
        <taxon>Betaproteobacteria</taxon>
        <taxon>Burkholderiales</taxon>
        <taxon>Oxalobacteraceae</taxon>
        <taxon>Telluria group</taxon>
        <taxon>Rugamonas</taxon>
    </lineage>
</organism>
<dbReference type="PANTHER" id="PTHR30441">
    <property type="entry name" value="DUF748 DOMAIN-CONTAINING PROTEIN"/>
    <property type="match status" value="1"/>
</dbReference>
<dbReference type="InterPro" id="IPR007844">
    <property type="entry name" value="AsmA"/>
</dbReference>
<dbReference type="EMBL" id="JACEZU010000003">
    <property type="protein sequence ID" value="MBA5686742.1"/>
    <property type="molecule type" value="Genomic_DNA"/>
</dbReference>
<comment type="caution">
    <text evidence="2">The sequence shown here is derived from an EMBL/GenBank/DDBJ whole genome shotgun (WGS) entry which is preliminary data.</text>
</comment>
<gene>
    <name evidence="2" type="ORF">H3H39_06695</name>
</gene>
<dbReference type="Proteomes" id="UP000573499">
    <property type="component" value="Unassembled WGS sequence"/>
</dbReference>
<keyword evidence="3" id="KW-1185">Reference proteome</keyword>
<dbReference type="RefSeq" id="WP_182152607.1">
    <property type="nucleotide sequence ID" value="NZ_JACEZU010000003.1"/>
</dbReference>
<feature type="domain" description="AsmA" evidence="1">
    <location>
        <begin position="17"/>
        <end position="181"/>
    </location>
</feature>
<accession>A0A7W2F7V7</accession>
<sequence>MSLSRPVRIALTVAAVAIAIPALAVAVLLNVDWNSARPWLGARVGEALGRPFAIRGDLRLTWERQGHSAADTTWRDYLPLPHLLADDVHLGNPTTMAETATTAGADDMASVRQLSFSLDLLPLLEHRIEIPVLRFDTPAVLLRRDAQGRDNWTFKPTEQPSPWRLQLRQVVFSKGSVHYVDALTRADAAADIDTLAGDPLYGVAWRLRGRWNGQPVQGDGKAGAVLSLQQQTTPYPLTARLTVGATDISITGTLTKPTELAALDLKLQVAGASMARLYGLTGVLLPETPAFRTAGHLRASLGPHGGDWHYDQFTGKVGASDIAGDLAFRTGGPRPVLTGAVHSTLLQFSDLAPLIGADSNASKRARGVAPVQPGDKVLPIESFKTERWTSIDADVRFQAQRIVRERELPIHRLDTALRLRDGVLTLAPLTFDVAGGKLSSDIRLDGSGKRTPHALQGTLKASARHVQLKQLFPALAVKDTSMGELNGDASLAATGDSVASLLASSNGELRTVVNQGSVSKLLLEEMGLNIGNVVLAKLFGDKQVRLNCMLTDFSVANGLMHTRQFIVDTEDATLNVTGTVSLAQEKLDLTLKPDSKGLRVFSLRAPIYVRGTFKQPDVSVDKGVLALRAGGALALAAVAPVAAILPLVNAGPGGTAVSGCAPLLTPARR</sequence>
<name>A0A7W2F7V7_9BURK</name>
<dbReference type="Pfam" id="PF05170">
    <property type="entry name" value="AsmA"/>
    <property type="match status" value="2"/>
</dbReference>
<evidence type="ECO:0000313" key="3">
    <source>
        <dbReference type="Proteomes" id="UP000573499"/>
    </source>
</evidence>
<reference evidence="2 3" key="1">
    <citation type="submission" date="2020-07" db="EMBL/GenBank/DDBJ databases">
        <title>Novel species isolated from subtropical streams in China.</title>
        <authorList>
            <person name="Lu H."/>
        </authorList>
    </citation>
    <scope>NUCLEOTIDE SEQUENCE [LARGE SCALE GENOMIC DNA]</scope>
    <source>
        <strain evidence="2 3">LX47W</strain>
    </source>
</reference>
<proteinExistence type="predicted"/>
<evidence type="ECO:0000259" key="1">
    <source>
        <dbReference type="Pfam" id="PF05170"/>
    </source>
</evidence>
<dbReference type="AlphaFoldDB" id="A0A7W2F7V7"/>
<evidence type="ECO:0000313" key="2">
    <source>
        <dbReference type="EMBL" id="MBA5686742.1"/>
    </source>
</evidence>
<protein>
    <submittedName>
        <fullName evidence="2">AsmA family protein</fullName>
    </submittedName>
</protein>
<dbReference type="GO" id="GO:0005886">
    <property type="term" value="C:plasma membrane"/>
    <property type="evidence" value="ECO:0007669"/>
    <property type="project" value="TreeGrafter"/>
</dbReference>
<feature type="domain" description="AsmA" evidence="1">
    <location>
        <begin position="200"/>
        <end position="564"/>
    </location>
</feature>